<evidence type="ECO:0000313" key="2">
    <source>
        <dbReference type="EMBL" id="KRM05430.1"/>
    </source>
</evidence>
<organism evidence="2 3">
    <name type="scientific">Lactobacillus kitasatonis DSM 16761 = JCM 1039</name>
    <dbReference type="NCBI Taxonomy" id="1423767"/>
    <lineage>
        <taxon>Bacteria</taxon>
        <taxon>Bacillati</taxon>
        <taxon>Bacillota</taxon>
        <taxon>Bacilli</taxon>
        <taxon>Lactobacillales</taxon>
        <taxon>Lactobacillaceae</taxon>
        <taxon>Lactobacillus</taxon>
    </lineage>
</organism>
<feature type="transmembrane region" description="Helical" evidence="1">
    <location>
        <begin position="102"/>
        <end position="119"/>
    </location>
</feature>
<dbReference type="AlphaFoldDB" id="A0A0R1VS23"/>
<keyword evidence="1" id="KW-0812">Transmembrane</keyword>
<keyword evidence="1" id="KW-1133">Transmembrane helix</keyword>
<dbReference type="EMBL" id="AZFU01000011">
    <property type="protein sequence ID" value="KRM05430.1"/>
    <property type="molecule type" value="Genomic_DNA"/>
</dbReference>
<sequence>MRKIGDKIKEISVIKKLNVHAWMPLVWWSILVAILPYIFSICRLPIVFRVGLMFFIINGAIAYHLGSLINRLNLNRWWLLLMPVVFDLAILPRFALYNLMLGLIYLIIELFGLLNKNIYR</sequence>
<dbReference type="RefSeq" id="WP_025015095.1">
    <property type="nucleotide sequence ID" value="NZ_AZFU01000011.1"/>
</dbReference>
<protein>
    <submittedName>
        <fullName evidence="2">Conserved secreted or membrane protein</fullName>
    </submittedName>
</protein>
<feature type="transmembrane region" description="Helical" evidence="1">
    <location>
        <begin position="21"/>
        <end position="40"/>
    </location>
</feature>
<dbReference type="OrthoDB" id="2314051at2"/>
<dbReference type="Proteomes" id="UP000051307">
    <property type="component" value="Unassembled WGS sequence"/>
</dbReference>
<keyword evidence="1" id="KW-0472">Membrane</keyword>
<accession>A0A0R1VS23</accession>
<comment type="caution">
    <text evidence="2">The sequence shown here is derived from an EMBL/GenBank/DDBJ whole genome shotgun (WGS) entry which is preliminary data.</text>
</comment>
<feature type="transmembrane region" description="Helical" evidence="1">
    <location>
        <begin position="77"/>
        <end position="96"/>
    </location>
</feature>
<dbReference type="PATRIC" id="fig|1423767.3.peg.133"/>
<evidence type="ECO:0000256" key="1">
    <source>
        <dbReference type="SAM" id="Phobius"/>
    </source>
</evidence>
<reference evidence="2 3" key="1">
    <citation type="journal article" date="2015" name="Genome Announc.">
        <title>Expanding the biotechnology potential of lactobacilli through comparative genomics of 213 strains and associated genera.</title>
        <authorList>
            <person name="Sun Z."/>
            <person name="Harris H.M."/>
            <person name="McCann A."/>
            <person name="Guo C."/>
            <person name="Argimon S."/>
            <person name="Zhang W."/>
            <person name="Yang X."/>
            <person name="Jeffery I.B."/>
            <person name="Cooney J.C."/>
            <person name="Kagawa T.F."/>
            <person name="Liu W."/>
            <person name="Song Y."/>
            <person name="Salvetti E."/>
            <person name="Wrobel A."/>
            <person name="Rasinkangas P."/>
            <person name="Parkhill J."/>
            <person name="Rea M.C."/>
            <person name="O'Sullivan O."/>
            <person name="Ritari J."/>
            <person name="Douillard F.P."/>
            <person name="Paul Ross R."/>
            <person name="Yang R."/>
            <person name="Briner A.E."/>
            <person name="Felis G.E."/>
            <person name="de Vos W.M."/>
            <person name="Barrangou R."/>
            <person name="Klaenhammer T.R."/>
            <person name="Caufield P.W."/>
            <person name="Cui Y."/>
            <person name="Zhang H."/>
            <person name="O'Toole P.W."/>
        </authorList>
    </citation>
    <scope>NUCLEOTIDE SEQUENCE [LARGE SCALE GENOMIC DNA]</scope>
    <source>
        <strain evidence="2 3">DSM 16761</strain>
    </source>
</reference>
<feature type="transmembrane region" description="Helical" evidence="1">
    <location>
        <begin position="46"/>
        <end position="65"/>
    </location>
</feature>
<gene>
    <name evidence="2" type="ORF">FC59_GL000125</name>
</gene>
<dbReference type="eggNOG" id="ENOG5030AB2">
    <property type="taxonomic scope" value="Bacteria"/>
</dbReference>
<name>A0A0R1VS23_9LACO</name>
<evidence type="ECO:0000313" key="3">
    <source>
        <dbReference type="Proteomes" id="UP000051307"/>
    </source>
</evidence>
<proteinExistence type="predicted"/>